<evidence type="ECO:0000313" key="1">
    <source>
        <dbReference type="EMBL" id="KRX10541.1"/>
    </source>
</evidence>
<sequence>MKFPYHLTEQNDNILIQPFQSEYSCTDNPTKLQKLDIYKLSKQVNDQKYQAVKNVEKKLQKALNNKFPSDCQYAVCSLLTLFVCSIPAMIWYQKSKQKLENIIQNWLNESNRYLEQYGVQVFRKKLQIKQKNLNDQQMIIQELDYLIYTFTDEENHKMIDQIDQSSQITSKFCIFANLAQYRNDILSEYQSPDIQNQNFYIQTGGQRCIRQAN</sequence>
<keyword evidence="2" id="KW-1185">Reference proteome</keyword>
<dbReference type="InParanoid" id="A0A0V0R7Q1"/>
<gene>
    <name evidence="1" type="ORF">PPERSA_05361</name>
</gene>
<dbReference type="EMBL" id="LDAU01000025">
    <property type="protein sequence ID" value="KRX10541.1"/>
    <property type="molecule type" value="Genomic_DNA"/>
</dbReference>
<comment type="caution">
    <text evidence="1">The sequence shown here is derived from an EMBL/GenBank/DDBJ whole genome shotgun (WGS) entry which is preliminary data.</text>
</comment>
<accession>A0A0V0R7Q1</accession>
<dbReference type="AlphaFoldDB" id="A0A0V0R7Q1"/>
<reference evidence="1 2" key="1">
    <citation type="journal article" date="2015" name="Sci. Rep.">
        <title>Genome of the facultative scuticociliatosis pathogen Pseudocohnilembus persalinus provides insight into its virulence through horizontal gene transfer.</title>
        <authorList>
            <person name="Xiong J."/>
            <person name="Wang G."/>
            <person name="Cheng J."/>
            <person name="Tian M."/>
            <person name="Pan X."/>
            <person name="Warren A."/>
            <person name="Jiang C."/>
            <person name="Yuan D."/>
            <person name="Miao W."/>
        </authorList>
    </citation>
    <scope>NUCLEOTIDE SEQUENCE [LARGE SCALE GENOMIC DNA]</scope>
    <source>
        <strain evidence="1">36N120E</strain>
    </source>
</reference>
<dbReference type="Proteomes" id="UP000054937">
    <property type="component" value="Unassembled WGS sequence"/>
</dbReference>
<organism evidence="1 2">
    <name type="scientific">Pseudocohnilembus persalinus</name>
    <name type="common">Ciliate</name>
    <dbReference type="NCBI Taxonomy" id="266149"/>
    <lineage>
        <taxon>Eukaryota</taxon>
        <taxon>Sar</taxon>
        <taxon>Alveolata</taxon>
        <taxon>Ciliophora</taxon>
        <taxon>Intramacronucleata</taxon>
        <taxon>Oligohymenophorea</taxon>
        <taxon>Scuticociliatia</taxon>
        <taxon>Philasterida</taxon>
        <taxon>Pseudocohnilembidae</taxon>
        <taxon>Pseudocohnilembus</taxon>
    </lineage>
</organism>
<protein>
    <submittedName>
        <fullName evidence="1">Uncharacterized protein</fullName>
    </submittedName>
</protein>
<name>A0A0V0R7Q1_PSEPJ</name>
<proteinExistence type="predicted"/>
<evidence type="ECO:0000313" key="2">
    <source>
        <dbReference type="Proteomes" id="UP000054937"/>
    </source>
</evidence>